<dbReference type="Proteomes" id="UP000198280">
    <property type="component" value="Unassembled WGS sequence"/>
</dbReference>
<dbReference type="OrthoDB" id="4247482at2"/>
<accession>A0A239BPL3</accession>
<dbReference type="GO" id="GO:0016787">
    <property type="term" value="F:hydrolase activity"/>
    <property type="evidence" value="ECO:0007669"/>
    <property type="project" value="UniProtKB-KW"/>
</dbReference>
<evidence type="ECO:0000313" key="6">
    <source>
        <dbReference type="Proteomes" id="UP000198280"/>
    </source>
</evidence>
<organism evidence="5 6">
    <name type="scientific">Actinacidiphila glaucinigra</name>
    <dbReference type="NCBI Taxonomy" id="235986"/>
    <lineage>
        <taxon>Bacteria</taxon>
        <taxon>Bacillati</taxon>
        <taxon>Actinomycetota</taxon>
        <taxon>Actinomycetes</taxon>
        <taxon>Kitasatosporales</taxon>
        <taxon>Streptomycetaceae</taxon>
        <taxon>Actinacidiphila</taxon>
    </lineage>
</organism>
<sequence>MTTTDFSAYIDSLPKVLAGASTLFRDAGGRILIAETTYREDGKWVLPGGTIESADGETPREAARRETLEEVGLDVEPGALLTVDWVQGPSGRPPLTSYMYDGGVLDEAALGAIVLQEEELSAWRMATPEEAEEYLSPGLYRRVRAALAALEDGVCPVELVNGLPPAAGRRPTA</sequence>
<evidence type="ECO:0000313" key="5">
    <source>
        <dbReference type="EMBL" id="SNS09291.1"/>
    </source>
</evidence>
<dbReference type="InterPro" id="IPR000086">
    <property type="entry name" value="NUDIX_hydrolase_dom"/>
</dbReference>
<dbReference type="CDD" id="cd18876">
    <property type="entry name" value="NUDIX_Hydrolase"/>
    <property type="match status" value="1"/>
</dbReference>
<dbReference type="PROSITE" id="PS51462">
    <property type="entry name" value="NUDIX"/>
    <property type="match status" value="1"/>
</dbReference>
<dbReference type="Pfam" id="PF00293">
    <property type="entry name" value="NUDIX"/>
    <property type="match status" value="1"/>
</dbReference>
<evidence type="ECO:0000256" key="2">
    <source>
        <dbReference type="ARBA" id="ARBA00022801"/>
    </source>
</evidence>
<dbReference type="SUPFAM" id="SSF55811">
    <property type="entry name" value="Nudix"/>
    <property type="match status" value="1"/>
</dbReference>
<comment type="cofactor">
    <cofactor evidence="1">
        <name>Mg(2+)</name>
        <dbReference type="ChEBI" id="CHEBI:18420"/>
    </cofactor>
</comment>
<evidence type="ECO:0000259" key="4">
    <source>
        <dbReference type="PROSITE" id="PS51462"/>
    </source>
</evidence>
<keyword evidence="2" id="KW-0378">Hydrolase</keyword>
<protein>
    <submittedName>
        <fullName evidence="5">NUDIX domain-containing protein</fullName>
    </submittedName>
</protein>
<dbReference type="AlphaFoldDB" id="A0A239BPL3"/>
<dbReference type="EMBL" id="FZOF01000003">
    <property type="protein sequence ID" value="SNS09291.1"/>
    <property type="molecule type" value="Genomic_DNA"/>
</dbReference>
<evidence type="ECO:0000256" key="3">
    <source>
        <dbReference type="ARBA" id="ARBA00022842"/>
    </source>
</evidence>
<gene>
    <name evidence="5" type="ORF">SAMN05216252_10382</name>
</gene>
<dbReference type="RefSeq" id="WP_089222790.1">
    <property type="nucleotide sequence ID" value="NZ_FZOF01000003.1"/>
</dbReference>
<reference evidence="5 6" key="1">
    <citation type="submission" date="2017-06" db="EMBL/GenBank/DDBJ databases">
        <authorList>
            <person name="Kim H.J."/>
            <person name="Triplett B.A."/>
        </authorList>
    </citation>
    <scope>NUCLEOTIDE SEQUENCE [LARGE SCALE GENOMIC DNA]</scope>
    <source>
        <strain evidence="5 6">CGMCC 4.1858</strain>
    </source>
</reference>
<proteinExistence type="predicted"/>
<dbReference type="PANTHER" id="PTHR43046">
    <property type="entry name" value="GDP-MANNOSE MANNOSYL HYDROLASE"/>
    <property type="match status" value="1"/>
</dbReference>
<feature type="domain" description="Nudix hydrolase" evidence="4">
    <location>
        <begin position="14"/>
        <end position="148"/>
    </location>
</feature>
<name>A0A239BPL3_9ACTN</name>
<keyword evidence="3" id="KW-0460">Magnesium</keyword>
<evidence type="ECO:0000256" key="1">
    <source>
        <dbReference type="ARBA" id="ARBA00001946"/>
    </source>
</evidence>
<dbReference type="PANTHER" id="PTHR43046:SF12">
    <property type="entry name" value="GDP-MANNOSE MANNOSYL HYDROLASE"/>
    <property type="match status" value="1"/>
</dbReference>
<keyword evidence="6" id="KW-1185">Reference proteome</keyword>
<dbReference type="InterPro" id="IPR015797">
    <property type="entry name" value="NUDIX_hydrolase-like_dom_sf"/>
</dbReference>
<dbReference type="Gene3D" id="3.90.79.10">
    <property type="entry name" value="Nucleoside Triphosphate Pyrophosphohydrolase"/>
    <property type="match status" value="1"/>
</dbReference>